<dbReference type="InterPro" id="IPR034660">
    <property type="entry name" value="DinB/YfiT-like"/>
</dbReference>
<proteinExistence type="predicted"/>
<dbReference type="EMBL" id="PDCN02000007">
    <property type="protein sequence ID" value="PIB75923.1"/>
    <property type="molecule type" value="Genomic_DNA"/>
</dbReference>
<sequence>MRCPHNAENGCDDRLRTIPGHSPANNGWSSTTDNCWEFDRGQWLGGQVSDVFTREYLRIASEVLDDVESAIRDCDDTTINAVPARGGVPASGVNSVFALVTHIDGMVGFWLGSVVSGLDIPRDRAAEFVATGTVAEALALLDQTRGRVLAWMPRALEDGIANPGATGSTRADIASATPQFVVLHVLRELAQHAGHLQICRDLVVPD</sequence>
<evidence type="ECO:0000259" key="2">
    <source>
        <dbReference type="Pfam" id="PF12867"/>
    </source>
</evidence>
<dbReference type="STRING" id="85968.GCA_900073015_02912"/>
<dbReference type="AlphaFoldDB" id="A0A2G5PD27"/>
<dbReference type="SUPFAM" id="SSF109854">
    <property type="entry name" value="DinB/YfiT-like putative metalloenzymes"/>
    <property type="match status" value="1"/>
</dbReference>
<evidence type="ECO:0000256" key="1">
    <source>
        <dbReference type="SAM" id="MobiDB-lite"/>
    </source>
</evidence>
<dbReference type="InterPro" id="IPR024775">
    <property type="entry name" value="DinB-like"/>
</dbReference>
<protein>
    <submittedName>
        <fullName evidence="3">DinB family protein</fullName>
    </submittedName>
</protein>
<comment type="caution">
    <text evidence="3">The sequence shown here is derived from an EMBL/GenBank/DDBJ whole genome shotgun (WGS) entry which is preliminary data.</text>
</comment>
<keyword evidence="4" id="KW-1185">Reference proteome</keyword>
<dbReference type="Proteomes" id="UP000230551">
    <property type="component" value="Unassembled WGS sequence"/>
</dbReference>
<reference evidence="3 4" key="1">
    <citation type="journal article" date="2017" name="Infect. Genet. Evol.">
        <title>The new phylogeny of the genus Mycobacterium: The old and the news.</title>
        <authorList>
            <person name="Tortoli E."/>
            <person name="Fedrizzi T."/>
            <person name="Meehan C.J."/>
            <person name="Trovato A."/>
            <person name="Grottola A."/>
            <person name="Giacobazzi E."/>
            <person name="Serpini G.F."/>
            <person name="Tagliazucchi S."/>
            <person name="Fabio A."/>
            <person name="Bettua C."/>
            <person name="Bertorelli R."/>
            <person name="Frascaro F."/>
            <person name="De Sanctis V."/>
            <person name="Pecorari M."/>
            <person name="Jousson O."/>
            <person name="Segata N."/>
            <person name="Cirillo D.M."/>
        </authorList>
    </citation>
    <scope>NUCLEOTIDE SEQUENCE [LARGE SCALE GENOMIC DNA]</scope>
    <source>
        <strain evidence="3 4">CIP1034565</strain>
    </source>
</reference>
<accession>A0A2G5PD27</accession>
<dbReference type="Gene3D" id="1.20.120.450">
    <property type="entry name" value="dinb family like domain"/>
    <property type="match status" value="1"/>
</dbReference>
<feature type="region of interest" description="Disordered" evidence="1">
    <location>
        <begin position="1"/>
        <end position="26"/>
    </location>
</feature>
<organism evidence="3 4">
    <name type="scientific">Mycolicibacterium brumae</name>
    <dbReference type="NCBI Taxonomy" id="85968"/>
    <lineage>
        <taxon>Bacteria</taxon>
        <taxon>Bacillati</taxon>
        <taxon>Actinomycetota</taxon>
        <taxon>Actinomycetes</taxon>
        <taxon>Mycobacteriales</taxon>
        <taxon>Mycobacteriaceae</taxon>
        <taxon>Mycolicibacterium</taxon>
    </lineage>
</organism>
<dbReference type="Pfam" id="PF12867">
    <property type="entry name" value="DinB_2"/>
    <property type="match status" value="1"/>
</dbReference>
<dbReference type="OrthoDB" id="4807647at2"/>
<gene>
    <name evidence="3" type="ORF">CQY22_007680</name>
</gene>
<evidence type="ECO:0000313" key="3">
    <source>
        <dbReference type="EMBL" id="PIB75923.1"/>
    </source>
</evidence>
<feature type="domain" description="DinB-like" evidence="2">
    <location>
        <begin position="63"/>
        <end position="195"/>
    </location>
</feature>
<evidence type="ECO:0000313" key="4">
    <source>
        <dbReference type="Proteomes" id="UP000230551"/>
    </source>
</evidence>
<name>A0A2G5PD27_9MYCO</name>